<reference evidence="2" key="1">
    <citation type="submission" date="2021-02" db="EMBL/GenBank/DDBJ databases">
        <title>Distinct virome patterns of the invasive cane toad (Rhinella marina) across its native and introduced ranges.</title>
        <authorList>
            <person name="Russo A.G."/>
            <person name="Harding E.F."/>
            <person name="Yan G.J."/>
            <person name="Selechnik D."/>
            <person name="Ducatez S."/>
            <person name="DeVore J.L."/>
            <person name="Zhou J."/>
            <person name="Sarma R.R."/>
            <person name="Lee Y.P."/>
            <person name="Richardson M.F."/>
            <person name="Shine R."/>
            <person name="Rollins L.A."/>
            <person name="White P.A."/>
        </authorList>
    </citation>
    <scope>NUCLEOTIDE SEQUENCE</scope>
</reference>
<accession>A0A8F6UAZ9</accession>
<dbReference type="EMBL" id="MW582939">
    <property type="protein sequence ID" value="QXT57817.1"/>
    <property type="molecule type" value="Genomic_DNA"/>
</dbReference>
<dbReference type="PANTHER" id="PTHR32114:SF2">
    <property type="entry name" value="ABC TRANSPORTER ABCH.3"/>
    <property type="match status" value="1"/>
</dbReference>
<sequence length="613" mass="68761">MLTIVLSLKNFKCFNNTTIILEPFTLLDGKSGIGKTTILKALLFVFTGEGKQCVKFGEKSCMVIAKYTLNNCQYNVKRTVRPNILIVTKTKNEKETSYTDAVAQNLLNETIAADVMSLGYVPQGASTFLTMSPNDRFKIIRSVILDEDRLTKLKTNLKVMKQNRQKMFDVISGKLAAFSTIIASETGSNESVADLKQEIQAVKHKLYMSEKDNTLRKSILDKLENLTTQDLGSITQELNELKAVMPFLSLWHKFNKIDIEAITAAPIVDLIQKRKLATAQLKKLTKSVESMGAPYTCPKCDTNLILRFNDMYIRQSENCIIEDRSIHQRIRHTQNTIDDISFKLKGVNIDNMPDECPKEAIVLYDKLPEDGIPEKFIDASIESLMLKLNTLETLYKQRIERDHLESMDIPDYYDITEYTSQIKILEERLRLAIAGQNKKTALLKRGAKIESELIADAVARTAVLATLISEAETRHMETNLKIISDFLNALMAEMTDNITVCLKLESKMGAQKLKIIVYNDNQETDHTTLSGGEASRLNIALAVVIASVRGIPFLILDEATSSLDEETANAVISIIKNTYKGTILCVAHQAIKGVFDHVLNVCDYRHASVACKP</sequence>
<dbReference type="PANTHER" id="PTHR32114">
    <property type="entry name" value="ABC TRANSPORTER ABCH.3"/>
    <property type="match status" value="1"/>
</dbReference>
<proteinExistence type="predicted"/>
<name>A0A8F6UAZ9_9VIRU</name>
<evidence type="ECO:0000313" key="2">
    <source>
        <dbReference type="EMBL" id="QXT57817.1"/>
    </source>
</evidence>
<dbReference type="CDD" id="cd00267">
    <property type="entry name" value="ABC_ATPase"/>
    <property type="match status" value="1"/>
</dbReference>
<dbReference type="InterPro" id="IPR027417">
    <property type="entry name" value="P-loop_NTPase"/>
</dbReference>
<evidence type="ECO:0000259" key="1">
    <source>
        <dbReference type="Pfam" id="PF02463"/>
    </source>
</evidence>
<dbReference type="InterPro" id="IPR003395">
    <property type="entry name" value="RecF/RecN/SMC_N"/>
</dbReference>
<feature type="domain" description="RecF/RecN/SMC N-terminal" evidence="1">
    <location>
        <begin position="6"/>
        <end position="589"/>
    </location>
</feature>
<dbReference type="SUPFAM" id="SSF52540">
    <property type="entry name" value="P-loop containing nucleoside triphosphate hydrolases"/>
    <property type="match status" value="1"/>
</dbReference>
<organism evidence="2">
    <name type="scientific">Rhinella marina erythrocytic-like virus</name>
    <dbReference type="NCBI Taxonomy" id="2859906"/>
    <lineage>
        <taxon>Viruses</taxon>
        <taxon>Varidnaviria</taxon>
        <taxon>Bamfordvirae</taxon>
        <taxon>Nucleocytoviricota</taxon>
        <taxon>Megaviricetes</taxon>
        <taxon>Pimascovirales</taxon>
        <taxon>Pimascovirales incertae sedis</taxon>
        <taxon>Iridoviridae</taxon>
    </lineage>
</organism>
<dbReference type="Pfam" id="PF02463">
    <property type="entry name" value="SMC_N"/>
    <property type="match status" value="1"/>
</dbReference>
<dbReference type="Gene3D" id="3.40.50.300">
    <property type="entry name" value="P-loop containing nucleotide triphosphate hydrolases"/>
    <property type="match status" value="2"/>
</dbReference>
<protein>
    <submittedName>
        <fullName evidence="2">Putative DNA double-strand break repair rad50 ATPase-like protein</fullName>
    </submittedName>
</protein>